<dbReference type="SUPFAM" id="SSF53850">
    <property type="entry name" value="Periplasmic binding protein-like II"/>
    <property type="match status" value="1"/>
</dbReference>
<dbReference type="AlphaFoldDB" id="A0A562TAF5"/>
<dbReference type="InterPro" id="IPR005119">
    <property type="entry name" value="LysR_subst-bd"/>
</dbReference>
<feature type="domain" description="HTH lysR-type" evidence="5">
    <location>
        <begin position="6"/>
        <end position="63"/>
    </location>
</feature>
<dbReference type="Gene3D" id="3.40.190.10">
    <property type="entry name" value="Periplasmic binding protein-like II"/>
    <property type="match status" value="2"/>
</dbReference>
<dbReference type="Pfam" id="PF03466">
    <property type="entry name" value="LysR_substrate"/>
    <property type="match status" value="1"/>
</dbReference>
<dbReference type="RefSeq" id="WP_145341155.1">
    <property type="nucleotide sequence ID" value="NZ_SMLY01000086.1"/>
</dbReference>
<dbReference type="FunFam" id="1.10.10.10:FF:000038">
    <property type="entry name" value="Glycine cleavage system transcriptional activator"/>
    <property type="match status" value="1"/>
</dbReference>
<proteinExistence type="inferred from homology"/>
<name>A0A562TAF5_9HYPH</name>
<keyword evidence="2" id="KW-0805">Transcription regulation</keyword>
<sequence>MSQILPPLNWLRSFEASARLGNFTRAAEELLITPAAVSYQIRSLEEHLGYTLFDRSHRSLELTRLGQTYLPSVAKAFSDLSIATVSVFGQRDIKPVRFRCLNSFGQLWMIPRWRQFQTLHPDVPLQMISASWAETLNPDQLGIDIRFGDGSWRDGAVDFLFNDPIVPVCHPDLALDPNGDVLSQLIEAPRLDIMGVIDTWESFFRNLDRDPGVRTPGLQVDQTLSALELSAQGLGHALVLESLAQPYFDTGRLIRSSDHRITSRHSHYLVTPGPRRGLAPEAQVFCDWLKRETATQVSGG</sequence>
<evidence type="ECO:0000256" key="3">
    <source>
        <dbReference type="ARBA" id="ARBA00023125"/>
    </source>
</evidence>
<keyword evidence="7" id="KW-1185">Reference proteome</keyword>
<evidence type="ECO:0000313" key="7">
    <source>
        <dbReference type="Proteomes" id="UP000320593"/>
    </source>
</evidence>
<dbReference type="EMBL" id="VLLF01000002">
    <property type="protein sequence ID" value="TWI90118.1"/>
    <property type="molecule type" value="Genomic_DNA"/>
</dbReference>
<dbReference type="OrthoDB" id="9813056at2"/>
<dbReference type="InterPro" id="IPR000847">
    <property type="entry name" value="LysR_HTH_N"/>
</dbReference>
<dbReference type="InterPro" id="IPR058163">
    <property type="entry name" value="LysR-type_TF_proteobact-type"/>
</dbReference>
<keyword evidence="3" id="KW-0238">DNA-binding</keyword>
<dbReference type="PRINTS" id="PR00039">
    <property type="entry name" value="HTHLYSR"/>
</dbReference>
<dbReference type="GO" id="GO:0006351">
    <property type="term" value="P:DNA-templated transcription"/>
    <property type="evidence" value="ECO:0007669"/>
    <property type="project" value="TreeGrafter"/>
</dbReference>
<gene>
    <name evidence="6" type="ORF">JM93_01095</name>
</gene>
<comment type="caution">
    <text evidence="6">The sequence shown here is derived from an EMBL/GenBank/DDBJ whole genome shotgun (WGS) entry which is preliminary data.</text>
</comment>
<evidence type="ECO:0000259" key="5">
    <source>
        <dbReference type="PROSITE" id="PS50931"/>
    </source>
</evidence>
<dbReference type="Pfam" id="PF00126">
    <property type="entry name" value="HTH_1"/>
    <property type="match status" value="1"/>
</dbReference>
<dbReference type="PROSITE" id="PS50931">
    <property type="entry name" value="HTH_LYSR"/>
    <property type="match status" value="1"/>
</dbReference>
<dbReference type="InterPro" id="IPR036388">
    <property type="entry name" value="WH-like_DNA-bd_sf"/>
</dbReference>
<dbReference type="GO" id="GO:0003700">
    <property type="term" value="F:DNA-binding transcription factor activity"/>
    <property type="evidence" value="ECO:0007669"/>
    <property type="project" value="InterPro"/>
</dbReference>
<evidence type="ECO:0000313" key="6">
    <source>
        <dbReference type="EMBL" id="TWI90118.1"/>
    </source>
</evidence>
<evidence type="ECO:0000256" key="2">
    <source>
        <dbReference type="ARBA" id="ARBA00023015"/>
    </source>
</evidence>
<protein>
    <submittedName>
        <fullName evidence="6">LysR family glycine cleavage system transcriptional activator</fullName>
    </submittedName>
</protein>
<dbReference type="SUPFAM" id="SSF46785">
    <property type="entry name" value="Winged helix' DNA-binding domain"/>
    <property type="match status" value="1"/>
</dbReference>
<comment type="similarity">
    <text evidence="1">Belongs to the LysR transcriptional regulatory family.</text>
</comment>
<organism evidence="6 7">
    <name type="scientific">Roseibium hamelinense</name>
    <dbReference type="NCBI Taxonomy" id="150831"/>
    <lineage>
        <taxon>Bacteria</taxon>
        <taxon>Pseudomonadati</taxon>
        <taxon>Pseudomonadota</taxon>
        <taxon>Alphaproteobacteria</taxon>
        <taxon>Hyphomicrobiales</taxon>
        <taxon>Stappiaceae</taxon>
        <taxon>Roseibium</taxon>
    </lineage>
</organism>
<keyword evidence="4" id="KW-0804">Transcription</keyword>
<accession>A0A562TAF5</accession>
<dbReference type="Proteomes" id="UP000320593">
    <property type="component" value="Unassembled WGS sequence"/>
</dbReference>
<evidence type="ECO:0000256" key="1">
    <source>
        <dbReference type="ARBA" id="ARBA00009437"/>
    </source>
</evidence>
<dbReference type="PANTHER" id="PTHR30537">
    <property type="entry name" value="HTH-TYPE TRANSCRIPTIONAL REGULATOR"/>
    <property type="match status" value="1"/>
</dbReference>
<evidence type="ECO:0000256" key="4">
    <source>
        <dbReference type="ARBA" id="ARBA00023163"/>
    </source>
</evidence>
<dbReference type="PANTHER" id="PTHR30537:SF79">
    <property type="entry name" value="TRANSCRIPTIONAL REGULATOR-RELATED"/>
    <property type="match status" value="1"/>
</dbReference>
<dbReference type="Gene3D" id="1.10.10.10">
    <property type="entry name" value="Winged helix-like DNA-binding domain superfamily/Winged helix DNA-binding domain"/>
    <property type="match status" value="1"/>
</dbReference>
<dbReference type="GO" id="GO:0043565">
    <property type="term" value="F:sequence-specific DNA binding"/>
    <property type="evidence" value="ECO:0007669"/>
    <property type="project" value="TreeGrafter"/>
</dbReference>
<dbReference type="InterPro" id="IPR036390">
    <property type="entry name" value="WH_DNA-bd_sf"/>
</dbReference>
<reference evidence="6 7" key="1">
    <citation type="submission" date="2019-07" db="EMBL/GenBank/DDBJ databases">
        <title>Genomic Encyclopedia of Archaeal and Bacterial Type Strains, Phase II (KMG-II): from individual species to whole genera.</title>
        <authorList>
            <person name="Goeker M."/>
        </authorList>
    </citation>
    <scope>NUCLEOTIDE SEQUENCE [LARGE SCALE GENOMIC DNA]</scope>
    <source>
        <strain evidence="6 7">ATCC BAA-252</strain>
    </source>
</reference>